<feature type="non-terminal residue" evidence="2">
    <location>
        <position position="103"/>
    </location>
</feature>
<name>A0A1B6BWR1_9HEMI</name>
<keyword evidence="1" id="KW-0812">Transmembrane</keyword>
<sequence length="103" mass="12066">LRISEVLIYFFCFSGECFYLIIYCNLRKLTNLNKLIEEQIKPKMTLFKIIKQHVNIKNAGSPFTASHNPKDTINYFIHTYYSNPQGKNLWCRSSLEGSCMMTT</sequence>
<feature type="non-terminal residue" evidence="2">
    <location>
        <position position="1"/>
    </location>
</feature>
<feature type="transmembrane region" description="Helical" evidence="1">
    <location>
        <begin position="6"/>
        <end position="26"/>
    </location>
</feature>
<dbReference type="EMBL" id="GEDC01031582">
    <property type="protein sequence ID" value="JAS05716.1"/>
    <property type="molecule type" value="Transcribed_RNA"/>
</dbReference>
<keyword evidence="1" id="KW-0472">Membrane</keyword>
<evidence type="ECO:0000313" key="2">
    <source>
        <dbReference type="EMBL" id="JAS05716.1"/>
    </source>
</evidence>
<protein>
    <submittedName>
        <fullName evidence="2">Uncharacterized protein</fullName>
    </submittedName>
</protein>
<organism evidence="2">
    <name type="scientific">Clastoptera arizonana</name>
    <name type="common">Arizona spittle bug</name>
    <dbReference type="NCBI Taxonomy" id="38151"/>
    <lineage>
        <taxon>Eukaryota</taxon>
        <taxon>Metazoa</taxon>
        <taxon>Ecdysozoa</taxon>
        <taxon>Arthropoda</taxon>
        <taxon>Hexapoda</taxon>
        <taxon>Insecta</taxon>
        <taxon>Pterygota</taxon>
        <taxon>Neoptera</taxon>
        <taxon>Paraneoptera</taxon>
        <taxon>Hemiptera</taxon>
        <taxon>Auchenorrhyncha</taxon>
        <taxon>Cercopoidea</taxon>
        <taxon>Clastopteridae</taxon>
        <taxon>Clastoptera</taxon>
    </lineage>
</organism>
<evidence type="ECO:0000256" key="1">
    <source>
        <dbReference type="SAM" id="Phobius"/>
    </source>
</evidence>
<dbReference type="AlphaFoldDB" id="A0A1B6BWR1"/>
<reference evidence="2" key="1">
    <citation type="submission" date="2015-12" db="EMBL/GenBank/DDBJ databases">
        <title>De novo transcriptome assembly of four potential Pierce s Disease insect vectors from Arizona vineyards.</title>
        <authorList>
            <person name="Tassone E.E."/>
        </authorList>
    </citation>
    <scope>NUCLEOTIDE SEQUENCE</scope>
</reference>
<keyword evidence="1" id="KW-1133">Transmembrane helix</keyword>
<gene>
    <name evidence="2" type="ORF">g.45810</name>
</gene>
<proteinExistence type="predicted"/>
<accession>A0A1B6BWR1</accession>